<dbReference type="EMBL" id="JAOCAP010000003">
    <property type="protein sequence ID" value="MDH1318603.1"/>
    <property type="molecule type" value="Genomic_DNA"/>
</dbReference>
<evidence type="ECO:0000313" key="2">
    <source>
        <dbReference type="Proteomes" id="UP001158416"/>
    </source>
</evidence>
<dbReference type="Proteomes" id="UP001158416">
    <property type="component" value="Unassembled WGS sequence"/>
</dbReference>
<reference evidence="1" key="1">
    <citation type="submission" date="2022-09" db="EMBL/GenBank/DDBJ databases">
        <title>Intensive care unit water sources are persistently colonized with multi-drug resistant bacteria and are the site of extensive horizontal gene transfer of antibiotic resistance genes.</title>
        <authorList>
            <person name="Diorio-Toth L."/>
        </authorList>
    </citation>
    <scope>NUCLEOTIDE SEQUENCE</scope>
    <source>
        <strain evidence="1">GD03936</strain>
    </source>
</reference>
<sequence length="72" mass="7967">MKLSDFAASLTRNGMLVLCLTDGEITDYLVTSKALRTLIRQEKGGLSAQVMDDEDRIINLNTLPEALKVLRS</sequence>
<evidence type="ECO:0000313" key="1">
    <source>
        <dbReference type="EMBL" id="MDH1318603.1"/>
    </source>
</evidence>
<comment type="caution">
    <text evidence="1">The sequence shown here is derived from an EMBL/GenBank/DDBJ whole genome shotgun (WGS) entry which is preliminary data.</text>
</comment>
<dbReference type="AlphaFoldDB" id="A0AA42TPI4"/>
<accession>A0AA42TPI4</accession>
<protein>
    <submittedName>
        <fullName evidence="1">Uncharacterized protein</fullName>
    </submittedName>
</protein>
<name>A0AA42TPI4_9ENTR</name>
<dbReference type="RefSeq" id="WP_280028513.1">
    <property type="nucleotide sequence ID" value="NZ_JAOCAP010000003.1"/>
</dbReference>
<gene>
    <name evidence="1" type="ORF">N5C39_09515</name>
</gene>
<organism evidence="1 2">
    <name type="scientific">Enterobacter bugandensis</name>
    <dbReference type="NCBI Taxonomy" id="881260"/>
    <lineage>
        <taxon>Bacteria</taxon>
        <taxon>Pseudomonadati</taxon>
        <taxon>Pseudomonadota</taxon>
        <taxon>Gammaproteobacteria</taxon>
        <taxon>Enterobacterales</taxon>
        <taxon>Enterobacteriaceae</taxon>
        <taxon>Enterobacter</taxon>
    </lineage>
</organism>
<proteinExistence type="predicted"/>